<keyword evidence="3 4" id="KW-0472">Membrane</keyword>
<proteinExistence type="predicted"/>
<comment type="caution">
    <text evidence="5">The sequence shown here is derived from an EMBL/GenBank/DDBJ whole genome shotgun (WGS) entry which is preliminary data.</text>
</comment>
<keyword evidence="6" id="KW-1185">Reference proteome</keyword>
<feature type="transmembrane region" description="Helical" evidence="4">
    <location>
        <begin position="58"/>
        <end position="76"/>
    </location>
</feature>
<dbReference type="InterPro" id="IPR030184">
    <property type="entry name" value="WAT1-related"/>
</dbReference>
<organism evidence="5 6">
    <name type="scientific">Anisodus tanguticus</name>
    <dbReference type="NCBI Taxonomy" id="243964"/>
    <lineage>
        <taxon>Eukaryota</taxon>
        <taxon>Viridiplantae</taxon>
        <taxon>Streptophyta</taxon>
        <taxon>Embryophyta</taxon>
        <taxon>Tracheophyta</taxon>
        <taxon>Spermatophyta</taxon>
        <taxon>Magnoliopsida</taxon>
        <taxon>eudicotyledons</taxon>
        <taxon>Gunneridae</taxon>
        <taxon>Pentapetalae</taxon>
        <taxon>asterids</taxon>
        <taxon>lamiids</taxon>
        <taxon>Solanales</taxon>
        <taxon>Solanaceae</taxon>
        <taxon>Solanoideae</taxon>
        <taxon>Hyoscyameae</taxon>
        <taxon>Anisodus</taxon>
    </lineage>
</organism>
<feature type="transmembrane region" description="Helical" evidence="4">
    <location>
        <begin position="128"/>
        <end position="148"/>
    </location>
</feature>
<protein>
    <recommendedName>
        <fullName evidence="7">WAT1-related protein</fullName>
    </recommendedName>
</protein>
<evidence type="ECO:0000256" key="2">
    <source>
        <dbReference type="ARBA" id="ARBA00022989"/>
    </source>
</evidence>
<evidence type="ECO:0000256" key="3">
    <source>
        <dbReference type="ARBA" id="ARBA00023136"/>
    </source>
</evidence>
<feature type="transmembrane region" description="Helical" evidence="4">
    <location>
        <begin position="155"/>
        <end position="175"/>
    </location>
</feature>
<sequence>MEMSELLPFMVMKVQQLAQVGSAVAAKEAMSTGMTTFTFTFYSCAFSTLLLIPFPSSSIAILQLIPGFTFILAVILRMENFEYKSLSTVAKTIGILVSIIGALVATLYKDPQVFGINPLNSILTIPSTWVIGGLLMMISSLIASVFIISQKKGPLFVVMFHPLGIVIAMAASIFMGEIIHVGSLVGSSIIVVGFYSVIWEKAKELKMGENSNNMPLIQNKDDDPEADS</sequence>
<evidence type="ECO:0000256" key="4">
    <source>
        <dbReference type="SAM" id="Phobius"/>
    </source>
</evidence>
<accession>A0AAE1RTU6</accession>
<dbReference type="GO" id="GO:0022857">
    <property type="term" value="F:transmembrane transporter activity"/>
    <property type="evidence" value="ECO:0007669"/>
    <property type="project" value="InterPro"/>
</dbReference>
<dbReference type="PANTHER" id="PTHR31218">
    <property type="entry name" value="WAT1-RELATED PROTEIN"/>
    <property type="match status" value="1"/>
</dbReference>
<dbReference type="EMBL" id="JAVYJV010000012">
    <property type="protein sequence ID" value="KAK4358220.1"/>
    <property type="molecule type" value="Genomic_DNA"/>
</dbReference>
<evidence type="ECO:0008006" key="7">
    <source>
        <dbReference type="Google" id="ProtNLM"/>
    </source>
</evidence>
<feature type="transmembrane region" description="Helical" evidence="4">
    <location>
        <begin position="181"/>
        <end position="199"/>
    </location>
</feature>
<keyword evidence="1 4" id="KW-0812">Transmembrane</keyword>
<name>A0AAE1RTU6_9SOLA</name>
<evidence type="ECO:0000313" key="6">
    <source>
        <dbReference type="Proteomes" id="UP001291623"/>
    </source>
</evidence>
<feature type="transmembrane region" description="Helical" evidence="4">
    <location>
        <begin position="34"/>
        <end position="52"/>
    </location>
</feature>
<gene>
    <name evidence="5" type="ORF">RND71_023830</name>
</gene>
<dbReference type="AlphaFoldDB" id="A0AAE1RTU6"/>
<evidence type="ECO:0000256" key="1">
    <source>
        <dbReference type="ARBA" id="ARBA00022692"/>
    </source>
</evidence>
<dbReference type="GO" id="GO:0016020">
    <property type="term" value="C:membrane"/>
    <property type="evidence" value="ECO:0007669"/>
    <property type="project" value="InterPro"/>
</dbReference>
<reference evidence="5" key="1">
    <citation type="submission" date="2023-12" db="EMBL/GenBank/DDBJ databases">
        <title>Genome assembly of Anisodus tanguticus.</title>
        <authorList>
            <person name="Wang Y.-J."/>
        </authorList>
    </citation>
    <scope>NUCLEOTIDE SEQUENCE</scope>
    <source>
        <strain evidence="5">KB-2021</strain>
        <tissue evidence="5">Leaf</tissue>
    </source>
</reference>
<feature type="transmembrane region" description="Helical" evidence="4">
    <location>
        <begin position="88"/>
        <end position="108"/>
    </location>
</feature>
<keyword evidence="2 4" id="KW-1133">Transmembrane helix</keyword>
<dbReference type="Proteomes" id="UP001291623">
    <property type="component" value="Unassembled WGS sequence"/>
</dbReference>
<evidence type="ECO:0000313" key="5">
    <source>
        <dbReference type="EMBL" id="KAK4358220.1"/>
    </source>
</evidence>